<dbReference type="InterPro" id="IPR050109">
    <property type="entry name" value="HTH-type_TetR-like_transc_reg"/>
</dbReference>
<dbReference type="Pfam" id="PF00440">
    <property type="entry name" value="TetR_N"/>
    <property type="match status" value="1"/>
</dbReference>
<evidence type="ECO:0000313" key="4">
    <source>
        <dbReference type="EMBL" id="MDU0345622.1"/>
    </source>
</evidence>
<feature type="domain" description="HTH tetR-type" evidence="3">
    <location>
        <begin position="16"/>
        <end position="76"/>
    </location>
</feature>
<keyword evidence="5" id="KW-1185">Reference proteome</keyword>
<feature type="DNA-binding region" description="H-T-H motif" evidence="2">
    <location>
        <begin position="39"/>
        <end position="58"/>
    </location>
</feature>
<proteinExistence type="predicted"/>
<dbReference type="SUPFAM" id="SSF46689">
    <property type="entry name" value="Homeodomain-like"/>
    <property type="match status" value="1"/>
</dbReference>
<evidence type="ECO:0000313" key="5">
    <source>
        <dbReference type="Proteomes" id="UP001261125"/>
    </source>
</evidence>
<dbReference type="EMBL" id="JAWDIT010000002">
    <property type="protein sequence ID" value="MDU0345622.1"/>
    <property type="molecule type" value="Genomic_DNA"/>
</dbReference>
<dbReference type="PROSITE" id="PS50977">
    <property type="entry name" value="HTH_TETR_2"/>
    <property type="match status" value="1"/>
</dbReference>
<accession>A0ABU3SLC4</accession>
<dbReference type="PANTHER" id="PTHR30055">
    <property type="entry name" value="HTH-TYPE TRANSCRIPTIONAL REGULATOR RUTR"/>
    <property type="match status" value="1"/>
</dbReference>
<dbReference type="InterPro" id="IPR001647">
    <property type="entry name" value="HTH_TetR"/>
</dbReference>
<dbReference type="InterPro" id="IPR009057">
    <property type="entry name" value="Homeodomain-like_sf"/>
</dbReference>
<evidence type="ECO:0000256" key="1">
    <source>
        <dbReference type="ARBA" id="ARBA00023125"/>
    </source>
</evidence>
<dbReference type="PRINTS" id="PR00455">
    <property type="entry name" value="HTHTETR"/>
</dbReference>
<sequence length="210" mass="22933">MKPQSGSVGRREKAMADKRKRILDAARSLFAERGVSRVTTQEVSERADIAIGTLFRYAATKAELLIMVQNEKFRAAIDDGLAASGSPSLSGASTEDQVMALLSPVIDCVREQPENGRQYLHELVFGDPREQHRSAGLAEAWRLEASIVDLLRMLPDVDQHAHTALARVITAIIHVTMTATLHLDDTPEEVKAVVRSQLTAVLRSPARTGG</sequence>
<dbReference type="RefSeq" id="WP_316004139.1">
    <property type="nucleotide sequence ID" value="NZ_JAWDIT010000002.1"/>
</dbReference>
<comment type="caution">
    <text evidence="4">The sequence shown here is derived from an EMBL/GenBank/DDBJ whole genome shotgun (WGS) entry which is preliminary data.</text>
</comment>
<name>A0ABU3SLC4_9MICO</name>
<gene>
    <name evidence="4" type="ORF">RWH44_07880</name>
</gene>
<dbReference type="Gene3D" id="1.10.357.10">
    <property type="entry name" value="Tetracycline Repressor, domain 2"/>
    <property type="match status" value="1"/>
</dbReference>
<keyword evidence="1 2" id="KW-0238">DNA-binding</keyword>
<evidence type="ECO:0000259" key="3">
    <source>
        <dbReference type="PROSITE" id="PS50977"/>
    </source>
</evidence>
<organism evidence="4 5">
    <name type="scientific">Microbacterium phycohabitans</name>
    <dbReference type="NCBI Taxonomy" id="3075993"/>
    <lineage>
        <taxon>Bacteria</taxon>
        <taxon>Bacillati</taxon>
        <taxon>Actinomycetota</taxon>
        <taxon>Actinomycetes</taxon>
        <taxon>Micrococcales</taxon>
        <taxon>Microbacteriaceae</taxon>
        <taxon>Microbacterium</taxon>
    </lineage>
</organism>
<dbReference type="Proteomes" id="UP001261125">
    <property type="component" value="Unassembled WGS sequence"/>
</dbReference>
<protein>
    <submittedName>
        <fullName evidence="4">Helix-turn-helix domain-containing protein</fullName>
    </submittedName>
</protein>
<reference evidence="4 5" key="1">
    <citation type="submission" date="2023-09" db="EMBL/GenBank/DDBJ databases">
        <title>Microbacterium fusihabitans sp. nov., Microbacterium phycihabitans sp. nov., and Microbacterium cervinum sp. nov., isolated from dried seaweeds of beach.</title>
        <authorList>
            <person name="Lee S.D."/>
        </authorList>
    </citation>
    <scope>NUCLEOTIDE SEQUENCE [LARGE SCALE GENOMIC DNA]</scope>
    <source>
        <strain evidence="4 5">KSW2-29</strain>
    </source>
</reference>
<evidence type="ECO:0000256" key="2">
    <source>
        <dbReference type="PROSITE-ProRule" id="PRU00335"/>
    </source>
</evidence>
<dbReference type="PANTHER" id="PTHR30055:SF226">
    <property type="entry name" value="HTH-TYPE TRANSCRIPTIONAL REGULATOR PKSA"/>
    <property type="match status" value="1"/>
</dbReference>